<dbReference type="AlphaFoldDB" id="A0A0D8HI82"/>
<sequence>MLRQDRLTIVTHPDLAESAGSDDPAVGLRAVASLRRLAEQLEYLHVDRARDLGWSWSQIASELGVSKQAVNLKHGFRADPST</sequence>
<organism evidence="1 2">
    <name type="scientific">Acidithrix ferrooxidans</name>
    <dbReference type="NCBI Taxonomy" id="1280514"/>
    <lineage>
        <taxon>Bacteria</taxon>
        <taxon>Bacillati</taxon>
        <taxon>Actinomycetota</taxon>
        <taxon>Acidimicrobiia</taxon>
        <taxon>Acidimicrobiales</taxon>
        <taxon>Acidimicrobiaceae</taxon>
        <taxon>Acidithrix</taxon>
    </lineage>
</organism>
<proteinExistence type="predicted"/>
<dbReference type="Proteomes" id="UP000032360">
    <property type="component" value="Unassembled WGS sequence"/>
</dbReference>
<comment type="caution">
    <text evidence="1">The sequence shown here is derived from an EMBL/GenBank/DDBJ whole genome shotgun (WGS) entry which is preliminary data.</text>
</comment>
<protein>
    <recommendedName>
        <fullName evidence="3">Sigma-70, region 4</fullName>
    </recommendedName>
</protein>
<name>A0A0D8HI82_9ACTN</name>
<dbReference type="STRING" id="1280514.AXFE_15330"/>
<gene>
    <name evidence="1" type="ORF">AXFE_15330</name>
</gene>
<dbReference type="EMBL" id="JXYS01000034">
    <property type="protein sequence ID" value="KJF17633.1"/>
    <property type="molecule type" value="Genomic_DNA"/>
</dbReference>
<evidence type="ECO:0000313" key="2">
    <source>
        <dbReference type="Proteomes" id="UP000032360"/>
    </source>
</evidence>
<keyword evidence="2" id="KW-1185">Reference proteome</keyword>
<accession>A0A0D8HI82</accession>
<evidence type="ECO:0000313" key="1">
    <source>
        <dbReference type="EMBL" id="KJF17633.1"/>
    </source>
</evidence>
<reference evidence="1 2" key="1">
    <citation type="submission" date="2015-01" db="EMBL/GenBank/DDBJ databases">
        <title>Draft genome of the acidophilic iron oxidizer Acidithrix ferrooxidans strain Py-F3.</title>
        <authorList>
            <person name="Poehlein A."/>
            <person name="Eisen S."/>
            <person name="Schloemann M."/>
            <person name="Johnson B.D."/>
            <person name="Daniel R."/>
            <person name="Muehling M."/>
        </authorList>
    </citation>
    <scope>NUCLEOTIDE SEQUENCE [LARGE SCALE GENOMIC DNA]</scope>
    <source>
        <strain evidence="1 2">Py-F3</strain>
    </source>
</reference>
<evidence type="ECO:0008006" key="3">
    <source>
        <dbReference type="Google" id="ProtNLM"/>
    </source>
</evidence>